<dbReference type="Proteomes" id="UP000005801">
    <property type="component" value="Unassembled WGS sequence"/>
</dbReference>
<evidence type="ECO:0000256" key="1">
    <source>
        <dbReference type="ARBA" id="ARBA00005189"/>
    </source>
</evidence>
<keyword evidence="6" id="KW-1185">Reference proteome</keyword>
<comment type="caution">
    <text evidence="5">The sequence shown here is derived from an EMBL/GenBank/DDBJ whole genome shotgun (WGS) entry which is preliminary data.</text>
</comment>
<proteinExistence type="predicted"/>
<organism evidence="5 6">
    <name type="scientific">Plesiocystis pacifica SIR-1</name>
    <dbReference type="NCBI Taxonomy" id="391625"/>
    <lineage>
        <taxon>Bacteria</taxon>
        <taxon>Pseudomonadati</taxon>
        <taxon>Myxococcota</taxon>
        <taxon>Polyangia</taxon>
        <taxon>Nannocystales</taxon>
        <taxon>Nannocystaceae</taxon>
        <taxon>Plesiocystis</taxon>
    </lineage>
</organism>
<evidence type="ECO:0000256" key="3">
    <source>
        <dbReference type="ARBA" id="ARBA00023315"/>
    </source>
</evidence>
<dbReference type="eggNOG" id="COG0204">
    <property type="taxonomic scope" value="Bacteria"/>
</dbReference>
<dbReference type="InterPro" id="IPR002123">
    <property type="entry name" value="Plipid/glycerol_acylTrfase"/>
</dbReference>
<keyword evidence="3 5" id="KW-0012">Acyltransferase</keyword>
<dbReference type="CDD" id="cd07989">
    <property type="entry name" value="LPLAT_AGPAT-like"/>
    <property type="match status" value="1"/>
</dbReference>
<dbReference type="AlphaFoldDB" id="A6G495"/>
<evidence type="ECO:0000259" key="4">
    <source>
        <dbReference type="SMART" id="SM00563"/>
    </source>
</evidence>
<evidence type="ECO:0000313" key="6">
    <source>
        <dbReference type="Proteomes" id="UP000005801"/>
    </source>
</evidence>
<accession>A6G495</accession>
<dbReference type="SMART" id="SM00563">
    <property type="entry name" value="PlsC"/>
    <property type="match status" value="1"/>
</dbReference>
<evidence type="ECO:0000313" key="5">
    <source>
        <dbReference type="EMBL" id="EDM79207.1"/>
    </source>
</evidence>
<dbReference type="RefSeq" id="WP_006971544.1">
    <property type="nucleotide sequence ID" value="NZ_ABCS01000021.1"/>
</dbReference>
<evidence type="ECO:0000256" key="2">
    <source>
        <dbReference type="ARBA" id="ARBA00022679"/>
    </source>
</evidence>
<keyword evidence="2 5" id="KW-0808">Transferase</keyword>
<sequence>MRRKRLPHREPTEDNKVWIERVTQRALGPSRAALMGVAPLSWSGRETLPDEPVLILSNHVSLFDPWFTITAAGKPIHYLATAAAMQQPVMGFVLRTWGSVPKRKFTVDAGAIRALKKWADLGASVGSYPEGERSWDGELLPLLPGIEALVRLLKLPVVPVRILNADRVLPRWASVRRHGRVEIQFGEARKFPRKAPPAEVRAWLEQSLRIDQRDEANHFPVRGVRLALGIENPLFRCPHCFAWDALSPQRNVASCMRCGASWRVNTHNELLAEGGGASSMTIVEARARIREATADNFFVNEHRFEREGLVAESQRAPLLNISGDQAEPMGMVRARLTREAVAFIDDAGRPRLTIPLRELMVASVELRRRLTFRTESELYELVLPTESPLKWRELTEHWRERAHAGDEA</sequence>
<name>A6G495_9BACT</name>
<dbReference type="GO" id="GO:0006654">
    <property type="term" value="P:phosphatidic acid biosynthetic process"/>
    <property type="evidence" value="ECO:0007669"/>
    <property type="project" value="TreeGrafter"/>
</dbReference>
<comment type="pathway">
    <text evidence="1">Lipid metabolism.</text>
</comment>
<dbReference type="PANTHER" id="PTHR10434:SF11">
    <property type="entry name" value="1-ACYL-SN-GLYCEROL-3-PHOSPHATE ACYLTRANSFERASE"/>
    <property type="match status" value="1"/>
</dbReference>
<dbReference type="STRING" id="391625.PPSIR1_03683"/>
<dbReference type="SUPFAM" id="SSF69593">
    <property type="entry name" value="Glycerol-3-phosphate (1)-acyltransferase"/>
    <property type="match status" value="1"/>
</dbReference>
<dbReference type="EMBL" id="ABCS01000021">
    <property type="protein sequence ID" value="EDM79207.1"/>
    <property type="molecule type" value="Genomic_DNA"/>
</dbReference>
<feature type="domain" description="Phospholipid/glycerol acyltransferase" evidence="4">
    <location>
        <begin position="53"/>
        <end position="165"/>
    </location>
</feature>
<gene>
    <name evidence="5" type="ORF">PPSIR1_03683</name>
</gene>
<reference evidence="5 6" key="1">
    <citation type="submission" date="2007-06" db="EMBL/GenBank/DDBJ databases">
        <authorList>
            <person name="Shimkets L."/>
            <person name="Ferriera S."/>
            <person name="Johnson J."/>
            <person name="Kravitz S."/>
            <person name="Beeson K."/>
            <person name="Sutton G."/>
            <person name="Rogers Y.-H."/>
            <person name="Friedman R."/>
            <person name="Frazier M."/>
            <person name="Venter J.C."/>
        </authorList>
    </citation>
    <scope>NUCLEOTIDE SEQUENCE [LARGE SCALE GENOMIC DNA]</scope>
    <source>
        <strain evidence="5 6">SIR-1</strain>
    </source>
</reference>
<dbReference type="PANTHER" id="PTHR10434">
    <property type="entry name" value="1-ACYL-SN-GLYCEROL-3-PHOSPHATE ACYLTRANSFERASE"/>
    <property type="match status" value="1"/>
</dbReference>
<dbReference type="GO" id="GO:0003841">
    <property type="term" value="F:1-acylglycerol-3-phosphate O-acyltransferase activity"/>
    <property type="evidence" value="ECO:0007669"/>
    <property type="project" value="TreeGrafter"/>
</dbReference>
<dbReference type="Pfam" id="PF01553">
    <property type="entry name" value="Acyltransferase"/>
    <property type="match status" value="1"/>
</dbReference>
<protein>
    <submittedName>
        <fullName evidence="5">AMP-binding enzyme/acyltransferase</fullName>
    </submittedName>
</protein>
<dbReference type="OrthoDB" id="9809618at2"/>